<keyword evidence="7" id="KW-1185">Reference proteome</keyword>
<dbReference type="RefSeq" id="WP_193861835.1">
    <property type="nucleotide sequence ID" value="NZ_JADDUM010000049.1"/>
</dbReference>
<dbReference type="Proteomes" id="UP000613075">
    <property type="component" value="Unassembled WGS sequence"/>
</dbReference>
<accession>A0ABR9SPS9</accession>
<dbReference type="InterPro" id="IPR050109">
    <property type="entry name" value="HTH-type_TetR-like_transc_reg"/>
</dbReference>
<keyword evidence="2 4" id="KW-0238">DNA-binding</keyword>
<feature type="DNA-binding region" description="H-T-H motif" evidence="4">
    <location>
        <begin position="28"/>
        <end position="47"/>
    </location>
</feature>
<organism evidence="6 7">
    <name type="scientific">Pseudomonas cyclaminis</name>
    <dbReference type="NCBI Taxonomy" id="2781239"/>
    <lineage>
        <taxon>Bacteria</taxon>
        <taxon>Pseudomonadati</taxon>
        <taxon>Pseudomonadota</taxon>
        <taxon>Gammaproteobacteria</taxon>
        <taxon>Pseudomonadales</taxon>
        <taxon>Pseudomonadaceae</taxon>
        <taxon>Pseudomonas</taxon>
    </lineage>
</organism>
<evidence type="ECO:0000256" key="3">
    <source>
        <dbReference type="ARBA" id="ARBA00023163"/>
    </source>
</evidence>
<keyword evidence="1" id="KW-0805">Transcription regulation</keyword>
<evidence type="ECO:0000259" key="5">
    <source>
        <dbReference type="PROSITE" id="PS50977"/>
    </source>
</evidence>
<evidence type="ECO:0000313" key="6">
    <source>
        <dbReference type="EMBL" id="MBE8590939.1"/>
    </source>
</evidence>
<comment type="caution">
    <text evidence="6">The sequence shown here is derived from an EMBL/GenBank/DDBJ whole genome shotgun (WGS) entry which is preliminary data.</text>
</comment>
<evidence type="ECO:0000256" key="4">
    <source>
        <dbReference type="PROSITE-ProRule" id="PRU00335"/>
    </source>
</evidence>
<dbReference type="PROSITE" id="PS50977">
    <property type="entry name" value="HTH_TETR_2"/>
    <property type="match status" value="1"/>
</dbReference>
<proteinExistence type="predicted"/>
<protein>
    <submittedName>
        <fullName evidence="6">TetR/AcrR family transcriptional regulator</fullName>
    </submittedName>
</protein>
<sequence>MNSLSPVQRRIHQAAFRLFADRGTEQVNILELAQEAGVARGTVYSNIKNMESLFKTIASYLAKEMHERVKSSVDEIPDPAERLANGIRFFIRRAHEEPQWGVFMHRFAMSNSSLREMFISQATLDLLAGLSHGRYSFRQEQLLSVLTLISSSVLGSIFLVIEGRRTWRDAGSDTAEFVLRALGVGSEQAKILATRDLPPLPSPAESY</sequence>
<feature type="domain" description="HTH tetR-type" evidence="5">
    <location>
        <begin position="5"/>
        <end position="65"/>
    </location>
</feature>
<dbReference type="PRINTS" id="PR00455">
    <property type="entry name" value="HTHTETR"/>
</dbReference>
<keyword evidence="3" id="KW-0804">Transcription</keyword>
<dbReference type="InterPro" id="IPR001647">
    <property type="entry name" value="HTH_TetR"/>
</dbReference>
<name>A0ABR9SPS9_9PSED</name>
<dbReference type="Gene3D" id="1.10.357.10">
    <property type="entry name" value="Tetracycline Repressor, domain 2"/>
    <property type="match status" value="1"/>
</dbReference>
<evidence type="ECO:0000256" key="2">
    <source>
        <dbReference type="ARBA" id="ARBA00023125"/>
    </source>
</evidence>
<dbReference type="Pfam" id="PF00440">
    <property type="entry name" value="TetR_N"/>
    <property type="match status" value="1"/>
</dbReference>
<dbReference type="SUPFAM" id="SSF46689">
    <property type="entry name" value="Homeodomain-like"/>
    <property type="match status" value="1"/>
</dbReference>
<evidence type="ECO:0000313" key="7">
    <source>
        <dbReference type="Proteomes" id="UP000613075"/>
    </source>
</evidence>
<dbReference type="InterPro" id="IPR009057">
    <property type="entry name" value="Homeodomain-like_sf"/>
</dbReference>
<reference evidence="6 7" key="1">
    <citation type="submission" date="2020-10" db="EMBL/GenBank/DDBJ databases">
        <title>The draft genomes of Cyclamen pathogen Pseudomonas sp.</title>
        <authorList>
            <person name="Fujikawa T."/>
            <person name="Sawada H."/>
        </authorList>
    </citation>
    <scope>NUCLEOTIDE SEQUENCE [LARGE SCALE GENOMIC DNA]</scope>
    <source>
        <strain evidence="6 7">MAFF 301449</strain>
    </source>
</reference>
<dbReference type="PANTHER" id="PTHR30055:SF234">
    <property type="entry name" value="HTH-TYPE TRANSCRIPTIONAL REGULATOR BETI"/>
    <property type="match status" value="1"/>
</dbReference>
<gene>
    <name evidence="6" type="ORF">IQK56_08345</name>
</gene>
<dbReference type="EMBL" id="JADDUM010000049">
    <property type="protein sequence ID" value="MBE8590939.1"/>
    <property type="molecule type" value="Genomic_DNA"/>
</dbReference>
<evidence type="ECO:0000256" key="1">
    <source>
        <dbReference type="ARBA" id="ARBA00023015"/>
    </source>
</evidence>
<dbReference type="PANTHER" id="PTHR30055">
    <property type="entry name" value="HTH-TYPE TRANSCRIPTIONAL REGULATOR RUTR"/>
    <property type="match status" value="1"/>
</dbReference>
<dbReference type="Pfam" id="PF21306">
    <property type="entry name" value="TetR_C_40"/>
    <property type="match status" value="1"/>
</dbReference>
<dbReference type="InterPro" id="IPR049513">
    <property type="entry name" value="TetR_C_40"/>
</dbReference>